<dbReference type="GO" id="GO:0008767">
    <property type="term" value="F:UDP-galactopyranose mutase activity"/>
    <property type="evidence" value="ECO:0007669"/>
    <property type="project" value="InterPro"/>
</dbReference>
<evidence type="ECO:0000313" key="2">
    <source>
        <dbReference type="EMBL" id="RXK05874.1"/>
    </source>
</evidence>
<dbReference type="EMBL" id="PDKK01000005">
    <property type="protein sequence ID" value="RXK05874.1"/>
    <property type="molecule type" value="Genomic_DNA"/>
</dbReference>
<dbReference type="Pfam" id="PF03275">
    <property type="entry name" value="GLF"/>
    <property type="match status" value="1"/>
</dbReference>
<reference evidence="2 3" key="1">
    <citation type="submission" date="2017-10" db="EMBL/GenBank/DDBJ databases">
        <title>Genomics of the genus Arcobacter.</title>
        <authorList>
            <person name="Perez-Cataluna A."/>
            <person name="Figueras M.J."/>
        </authorList>
    </citation>
    <scope>NUCLEOTIDE SEQUENCE [LARGE SCALE GENOMIC DNA]</scope>
    <source>
        <strain evidence="2 3">CECT 8441</strain>
    </source>
</reference>
<proteinExistence type="predicted"/>
<feature type="domain" description="UDP-galactopyranose mutase C-terminal" evidence="1">
    <location>
        <begin position="144"/>
        <end position="352"/>
    </location>
</feature>
<dbReference type="PROSITE" id="PS51257">
    <property type="entry name" value="PROKAR_LIPOPROTEIN"/>
    <property type="match status" value="1"/>
</dbReference>
<comment type="caution">
    <text evidence="2">The sequence shown here is derived from an EMBL/GenBank/DDBJ whole genome shotgun (WGS) entry which is preliminary data.</text>
</comment>
<gene>
    <name evidence="2" type="ORF">CRV07_07320</name>
</gene>
<dbReference type="PANTHER" id="PTHR21197:SF0">
    <property type="entry name" value="UDP-GALACTOPYRANOSE MUTASE"/>
    <property type="match status" value="1"/>
</dbReference>
<dbReference type="GO" id="GO:0050660">
    <property type="term" value="F:flavin adenine dinucleotide binding"/>
    <property type="evidence" value="ECO:0007669"/>
    <property type="project" value="TreeGrafter"/>
</dbReference>
<organism evidence="2 3">
    <name type="scientific">Halarcobacter ebronensis</name>
    <dbReference type="NCBI Taxonomy" id="1462615"/>
    <lineage>
        <taxon>Bacteria</taxon>
        <taxon>Pseudomonadati</taxon>
        <taxon>Campylobacterota</taxon>
        <taxon>Epsilonproteobacteria</taxon>
        <taxon>Campylobacterales</taxon>
        <taxon>Arcobacteraceae</taxon>
        <taxon>Halarcobacter</taxon>
    </lineage>
</organism>
<keyword evidence="3" id="KW-1185">Reference proteome</keyword>
<name>A0A4Q1ALJ0_9BACT</name>
<protein>
    <submittedName>
        <fullName evidence="2">UDP-galactopyranose mutase</fullName>
    </submittedName>
</protein>
<accession>A0A4Q1ALJ0</accession>
<dbReference type="SUPFAM" id="SSF51971">
    <property type="entry name" value="Nucleotide-binding domain"/>
    <property type="match status" value="1"/>
</dbReference>
<dbReference type="InterPro" id="IPR015899">
    <property type="entry name" value="UDP-GalPyranose_mutase_C"/>
</dbReference>
<dbReference type="InterPro" id="IPR036188">
    <property type="entry name" value="FAD/NAD-bd_sf"/>
</dbReference>
<dbReference type="GO" id="GO:0005829">
    <property type="term" value="C:cytosol"/>
    <property type="evidence" value="ECO:0007669"/>
    <property type="project" value="TreeGrafter"/>
</dbReference>
<dbReference type="Pfam" id="PF13450">
    <property type="entry name" value="NAD_binding_8"/>
    <property type="match status" value="1"/>
</dbReference>
<sequence>MQKTALIIGGGFAGCTAAYMLKEKGFKVTLIEGSSLLGGGCRTFFYGGHPYTYGPHHLLINKDEMYVWEYFEKFLNLRELKHHCLTYVENDQAFYNYPIHIDDVESMPDYEKIKFELENKEDVSKANNFEEYWINSIGTTLYDKFIHSYSEKMWKIKNNTELDEFAFSPKGKTIQSGSKQCFVDQKNIAYPIELDGYNTYFDKCVDGTNVILNQKVEIFDFENKRVKVNSEWISADVIVNTASLDSVFEYCYGELRYIGRDFQKIILPIENVFPEPYHFIHYSGEEPYTRIVEYKKMTGYKSPHTLIGIETPSLKNKLYPYPIKSEINKADKYKELFPKDCYTLGRMGTYHYDNMDIIVKECMELMKRI</sequence>
<dbReference type="RefSeq" id="WP_129087083.1">
    <property type="nucleotide sequence ID" value="NZ_CP053836.1"/>
</dbReference>
<dbReference type="AlphaFoldDB" id="A0A4Q1ALJ0"/>
<dbReference type="Proteomes" id="UP000289758">
    <property type="component" value="Unassembled WGS sequence"/>
</dbReference>
<evidence type="ECO:0000313" key="3">
    <source>
        <dbReference type="Proteomes" id="UP000289758"/>
    </source>
</evidence>
<evidence type="ECO:0000259" key="1">
    <source>
        <dbReference type="Pfam" id="PF03275"/>
    </source>
</evidence>
<dbReference type="SUPFAM" id="SSF54373">
    <property type="entry name" value="FAD-linked reductases, C-terminal domain"/>
    <property type="match status" value="1"/>
</dbReference>
<dbReference type="PANTHER" id="PTHR21197">
    <property type="entry name" value="UDP-GALACTOPYRANOSE MUTASE"/>
    <property type="match status" value="1"/>
</dbReference>
<dbReference type="OrthoDB" id="9769600at2"/>
<dbReference type="Gene3D" id="3.50.50.60">
    <property type="entry name" value="FAD/NAD(P)-binding domain"/>
    <property type="match status" value="1"/>
</dbReference>